<dbReference type="AlphaFoldDB" id="A0A1H2N144"/>
<feature type="region of interest" description="Disordered" evidence="1">
    <location>
        <begin position="91"/>
        <end position="128"/>
    </location>
</feature>
<evidence type="ECO:0000313" key="4">
    <source>
        <dbReference type="Proteomes" id="UP000198825"/>
    </source>
</evidence>
<dbReference type="InterPro" id="IPR018764">
    <property type="entry name" value="RskA_C"/>
</dbReference>
<feature type="domain" description="Anti-sigma K factor RskA C-terminal" evidence="2">
    <location>
        <begin position="138"/>
        <end position="262"/>
    </location>
</feature>
<name>A0A1H2N144_9ACTN</name>
<accession>A0A1H2N144</accession>
<protein>
    <submittedName>
        <fullName evidence="3">Anti-sigma-K factor rskA</fullName>
    </submittedName>
</protein>
<feature type="compositionally biased region" description="Basic and acidic residues" evidence="1">
    <location>
        <begin position="105"/>
        <end position="124"/>
    </location>
</feature>
<proteinExistence type="predicted"/>
<sequence length="275" mass="28843">MAHPAPDLLALLALGEDADQSLLDHVSSCRPCTDEVHALQQVVAVGQSLGPQDRISAPHPRVWQRIASDVNDGRVIPLPGAVVLRERPVVPPAAPAPVPLGGVGEETRRSGEASEDRGHEDRARGAGRPRRRWFVPALAAAVALVAGLAGFGLRGVLDPAPDVVGVTQLNALPRFPGANGTATVEEDPDGQRTLVVSMEMPATAVADGRLEVWMTDSRATDMVPMGMMTGLSGRFPVPAGMSLEGHPIVDVSLEPTDDADPAHSSVSVLRGRLKL</sequence>
<reference evidence="4" key="1">
    <citation type="submission" date="2016-10" db="EMBL/GenBank/DDBJ databases">
        <authorList>
            <person name="Varghese N."/>
            <person name="Submissions S."/>
        </authorList>
    </citation>
    <scope>NUCLEOTIDE SEQUENCE [LARGE SCALE GENOMIC DNA]</scope>
    <source>
        <strain evidence="4">DSM 21743</strain>
    </source>
</reference>
<evidence type="ECO:0000259" key="2">
    <source>
        <dbReference type="Pfam" id="PF10099"/>
    </source>
</evidence>
<dbReference type="STRING" id="546874.SAMN04488544_3058"/>
<organism evidence="3 4">
    <name type="scientific">Microlunatus sagamiharensis</name>
    <dbReference type="NCBI Taxonomy" id="546874"/>
    <lineage>
        <taxon>Bacteria</taxon>
        <taxon>Bacillati</taxon>
        <taxon>Actinomycetota</taxon>
        <taxon>Actinomycetes</taxon>
        <taxon>Propionibacteriales</taxon>
        <taxon>Propionibacteriaceae</taxon>
        <taxon>Microlunatus</taxon>
    </lineage>
</organism>
<gene>
    <name evidence="3" type="ORF">SAMN04488544_3058</name>
</gene>
<dbReference type="GO" id="GO:0005886">
    <property type="term" value="C:plasma membrane"/>
    <property type="evidence" value="ECO:0007669"/>
    <property type="project" value="InterPro"/>
</dbReference>
<dbReference type="OrthoDB" id="4328740at2"/>
<dbReference type="Pfam" id="PF10099">
    <property type="entry name" value="RskA_C"/>
    <property type="match status" value="1"/>
</dbReference>
<dbReference type="RefSeq" id="WP_091076011.1">
    <property type="nucleotide sequence ID" value="NZ_LT629799.1"/>
</dbReference>
<evidence type="ECO:0000313" key="3">
    <source>
        <dbReference type="EMBL" id="SDU98805.1"/>
    </source>
</evidence>
<dbReference type="Proteomes" id="UP000198825">
    <property type="component" value="Chromosome I"/>
</dbReference>
<evidence type="ECO:0000256" key="1">
    <source>
        <dbReference type="SAM" id="MobiDB-lite"/>
    </source>
</evidence>
<dbReference type="EMBL" id="LT629799">
    <property type="protein sequence ID" value="SDU98805.1"/>
    <property type="molecule type" value="Genomic_DNA"/>
</dbReference>
<keyword evidence="4" id="KW-1185">Reference proteome</keyword>